<protein>
    <submittedName>
        <fullName evidence="2">Uncharacterized protein</fullName>
    </submittedName>
</protein>
<evidence type="ECO:0000313" key="2">
    <source>
        <dbReference type="EMBL" id="MED6183583.1"/>
    </source>
</evidence>
<dbReference type="Proteomes" id="UP001341840">
    <property type="component" value="Unassembled WGS sequence"/>
</dbReference>
<comment type="caution">
    <text evidence="2">The sequence shown here is derived from an EMBL/GenBank/DDBJ whole genome shotgun (WGS) entry which is preliminary data.</text>
</comment>
<evidence type="ECO:0000256" key="1">
    <source>
        <dbReference type="SAM" id="MobiDB-lite"/>
    </source>
</evidence>
<sequence length="129" mass="13755">MGSIMPLPDLESPTLAGAAPNASGTPLCTSAAATRHSQRKTRPMPPSKPVALPLFGCLPHACGTANRKEKSTSSKSYPIACIRRTLKSLFGETLLMHNHLSHKPPTFYLGISGYVGSPKPLEGTFRTKL</sequence>
<organism evidence="2 3">
    <name type="scientific">Stylosanthes scabra</name>
    <dbReference type="NCBI Taxonomy" id="79078"/>
    <lineage>
        <taxon>Eukaryota</taxon>
        <taxon>Viridiplantae</taxon>
        <taxon>Streptophyta</taxon>
        <taxon>Embryophyta</taxon>
        <taxon>Tracheophyta</taxon>
        <taxon>Spermatophyta</taxon>
        <taxon>Magnoliopsida</taxon>
        <taxon>eudicotyledons</taxon>
        <taxon>Gunneridae</taxon>
        <taxon>Pentapetalae</taxon>
        <taxon>rosids</taxon>
        <taxon>fabids</taxon>
        <taxon>Fabales</taxon>
        <taxon>Fabaceae</taxon>
        <taxon>Papilionoideae</taxon>
        <taxon>50 kb inversion clade</taxon>
        <taxon>dalbergioids sensu lato</taxon>
        <taxon>Dalbergieae</taxon>
        <taxon>Pterocarpus clade</taxon>
        <taxon>Stylosanthes</taxon>
    </lineage>
</organism>
<gene>
    <name evidence="2" type="ORF">PIB30_039163</name>
</gene>
<feature type="region of interest" description="Disordered" evidence="1">
    <location>
        <begin position="1"/>
        <end position="48"/>
    </location>
</feature>
<name>A0ABU6WFC0_9FABA</name>
<keyword evidence="3" id="KW-1185">Reference proteome</keyword>
<dbReference type="EMBL" id="JASCZI010181448">
    <property type="protein sequence ID" value="MED6183583.1"/>
    <property type="molecule type" value="Genomic_DNA"/>
</dbReference>
<evidence type="ECO:0000313" key="3">
    <source>
        <dbReference type="Proteomes" id="UP001341840"/>
    </source>
</evidence>
<reference evidence="2 3" key="1">
    <citation type="journal article" date="2023" name="Plants (Basel)">
        <title>Bridging the Gap: Combining Genomics and Transcriptomics Approaches to Understand Stylosanthes scabra, an Orphan Legume from the Brazilian Caatinga.</title>
        <authorList>
            <person name="Ferreira-Neto J.R.C."/>
            <person name="da Silva M.D."/>
            <person name="Binneck E."/>
            <person name="de Melo N.F."/>
            <person name="da Silva R.H."/>
            <person name="de Melo A.L.T.M."/>
            <person name="Pandolfi V."/>
            <person name="Bustamante F.O."/>
            <person name="Brasileiro-Vidal A.C."/>
            <person name="Benko-Iseppon A.M."/>
        </authorList>
    </citation>
    <scope>NUCLEOTIDE SEQUENCE [LARGE SCALE GENOMIC DNA]</scope>
    <source>
        <tissue evidence="2">Leaves</tissue>
    </source>
</reference>
<feature type="compositionally biased region" description="Polar residues" evidence="1">
    <location>
        <begin position="22"/>
        <end position="32"/>
    </location>
</feature>
<proteinExistence type="predicted"/>
<accession>A0ABU6WFC0</accession>